<evidence type="ECO:0000313" key="2">
    <source>
        <dbReference type="EMBL" id="KAF2404262.1"/>
    </source>
</evidence>
<feature type="compositionally biased region" description="Basic and acidic residues" evidence="1">
    <location>
        <begin position="78"/>
        <end position="94"/>
    </location>
</feature>
<dbReference type="EMBL" id="ML996688">
    <property type="protein sequence ID" value="KAF2404262.1"/>
    <property type="molecule type" value="Genomic_DNA"/>
</dbReference>
<dbReference type="AlphaFoldDB" id="A0A6G1I7M0"/>
<protein>
    <submittedName>
        <fullName evidence="2">Uncharacterized protein</fullName>
    </submittedName>
</protein>
<evidence type="ECO:0000256" key="1">
    <source>
        <dbReference type="SAM" id="MobiDB-lite"/>
    </source>
</evidence>
<evidence type="ECO:0000313" key="3">
    <source>
        <dbReference type="Proteomes" id="UP000799640"/>
    </source>
</evidence>
<feature type="compositionally biased region" description="Basic residues" evidence="1">
    <location>
        <begin position="181"/>
        <end position="190"/>
    </location>
</feature>
<gene>
    <name evidence="2" type="ORF">EJ06DRAFT_194378</name>
</gene>
<proteinExistence type="predicted"/>
<accession>A0A6G1I7M0</accession>
<organism evidence="2 3">
    <name type="scientific">Trichodelitschia bisporula</name>
    <dbReference type="NCBI Taxonomy" id="703511"/>
    <lineage>
        <taxon>Eukaryota</taxon>
        <taxon>Fungi</taxon>
        <taxon>Dikarya</taxon>
        <taxon>Ascomycota</taxon>
        <taxon>Pezizomycotina</taxon>
        <taxon>Dothideomycetes</taxon>
        <taxon>Dothideomycetes incertae sedis</taxon>
        <taxon>Phaeotrichales</taxon>
        <taxon>Phaeotrichaceae</taxon>
        <taxon>Trichodelitschia</taxon>
    </lineage>
</organism>
<dbReference type="Proteomes" id="UP000799640">
    <property type="component" value="Unassembled WGS sequence"/>
</dbReference>
<sequence length="199" mass="22911">MNRLLPSSQIWDQRDQAIMTDEASCMGNGRLGKLLVDVLNRSTFDFAPKKRSADDESVFIFCMDESVVLTKCRSRHDEREEAVRRRDIESDHNPRSASGMWIPGAEPQEDWYSKAGWRKSKCGVWAPEAAAKHMMAHHRGMGWREGAKKKPRNEVVPKGPVADTLIDEITDTDTTSSWPHMTKKSRRRRRTPDARRWCT</sequence>
<name>A0A6G1I7M0_9PEZI</name>
<reference evidence="2" key="1">
    <citation type="journal article" date="2020" name="Stud. Mycol.">
        <title>101 Dothideomycetes genomes: a test case for predicting lifestyles and emergence of pathogens.</title>
        <authorList>
            <person name="Haridas S."/>
            <person name="Albert R."/>
            <person name="Binder M."/>
            <person name="Bloem J."/>
            <person name="Labutti K."/>
            <person name="Salamov A."/>
            <person name="Andreopoulos B."/>
            <person name="Baker S."/>
            <person name="Barry K."/>
            <person name="Bills G."/>
            <person name="Bluhm B."/>
            <person name="Cannon C."/>
            <person name="Castanera R."/>
            <person name="Culley D."/>
            <person name="Daum C."/>
            <person name="Ezra D."/>
            <person name="Gonzalez J."/>
            <person name="Henrissat B."/>
            <person name="Kuo A."/>
            <person name="Liang C."/>
            <person name="Lipzen A."/>
            <person name="Lutzoni F."/>
            <person name="Magnuson J."/>
            <person name="Mondo S."/>
            <person name="Nolan M."/>
            <person name="Ohm R."/>
            <person name="Pangilinan J."/>
            <person name="Park H.-J."/>
            <person name="Ramirez L."/>
            <person name="Alfaro M."/>
            <person name="Sun H."/>
            <person name="Tritt A."/>
            <person name="Yoshinaga Y."/>
            <person name="Zwiers L.-H."/>
            <person name="Turgeon B."/>
            <person name="Goodwin S."/>
            <person name="Spatafora J."/>
            <person name="Crous P."/>
            <person name="Grigoriev I."/>
        </authorList>
    </citation>
    <scope>NUCLEOTIDE SEQUENCE</scope>
    <source>
        <strain evidence="2">CBS 262.69</strain>
    </source>
</reference>
<keyword evidence="3" id="KW-1185">Reference proteome</keyword>
<feature type="region of interest" description="Disordered" evidence="1">
    <location>
        <begin position="78"/>
        <end position="104"/>
    </location>
</feature>
<feature type="region of interest" description="Disordered" evidence="1">
    <location>
        <begin position="170"/>
        <end position="199"/>
    </location>
</feature>